<dbReference type="Gene3D" id="1.10.472.10">
    <property type="entry name" value="Cyclin-like"/>
    <property type="match status" value="2"/>
</dbReference>
<keyword evidence="9" id="KW-1185">Reference proteome</keyword>
<accession>A0A8K0A1C1</accession>
<evidence type="ECO:0000256" key="1">
    <source>
        <dbReference type="ARBA" id="ARBA00010390"/>
    </source>
</evidence>
<evidence type="ECO:0000313" key="8">
    <source>
        <dbReference type="EMBL" id="CAH1265947.1"/>
    </source>
</evidence>
<dbReference type="Pfam" id="PF00134">
    <property type="entry name" value="Cyclin_N"/>
    <property type="match status" value="1"/>
</dbReference>
<evidence type="ECO:0000256" key="3">
    <source>
        <dbReference type="ARBA" id="ARBA00023127"/>
    </source>
</evidence>
<name>A0A8K0A1C1_BRALA</name>
<dbReference type="FunFam" id="1.10.472.10:FF:000122">
    <property type="entry name" value="Cyclin-related protein FAM58A"/>
    <property type="match status" value="1"/>
</dbReference>
<proteinExistence type="inferred from homology"/>
<dbReference type="InterPro" id="IPR006671">
    <property type="entry name" value="Cyclin_N"/>
</dbReference>
<protein>
    <recommendedName>
        <fullName evidence="2">Cyclin-Q</fullName>
    </recommendedName>
    <alternativeName>
        <fullName evidence="4">Cyclin-related protein FAM58A</fullName>
    </alternativeName>
</protein>
<evidence type="ECO:0000256" key="4">
    <source>
        <dbReference type="ARBA" id="ARBA00032419"/>
    </source>
</evidence>
<gene>
    <name evidence="8" type="primary">CCNL2</name>
    <name evidence="8" type="ORF">BLAG_LOCUS19730</name>
</gene>
<feature type="domain" description="Cyclin-like" evidence="7">
    <location>
        <begin position="55"/>
        <end position="153"/>
    </location>
</feature>
<dbReference type="FunFam" id="1.10.472.10:FF:000042">
    <property type="entry name" value="FAM58A isoform 1"/>
    <property type="match status" value="1"/>
</dbReference>
<comment type="similarity">
    <text evidence="1">Belongs to the cyclin family. Cyclin-like FAM58 subfamily.</text>
</comment>
<organism evidence="8 9">
    <name type="scientific">Branchiostoma lanceolatum</name>
    <name type="common">Common lancelet</name>
    <name type="synonym">Amphioxus lanceolatum</name>
    <dbReference type="NCBI Taxonomy" id="7740"/>
    <lineage>
        <taxon>Eukaryota</taxon>
        <taxon>Metazoa</taxon>
        <taxon>Chordata</taxon>
        <taxon>Cephalochordata</taxon>
        <taxon>Leptocardii</taxon>
        <taxon>Amphioxiformes</taxon>
        <taxon>Branchiostomatidae</taxon>
        <taxon>Branchiostoma</taxon>
    </lineage>
</organism>
<dbReference type="InterPro" id="IPR036915">
    <property type="entry name" value="Cyclin-like_sf"/>
</dbReference>
<dbReference type="CDD" id="cd20535">
    <property type="entry name" value="CYCLIN_CCNM_CCNQ_rpt2"/>
    <property type="match status" value="1"/>
</dbReference>
<dbReference type="Proteomes" id="UP000838412">
    <property type="component" value="Chromosome 5"/>
</dbReference>
<evidence type="ECO:0000256" key="6">
    <source>
        <dbReference type="SAM" id="MobiDB-lite"/>
    </source>
</evidence>
<sequence length="270" mass="31563">MSGSLVLDSKMAAPTRRKDHHTLMSDSKTARTEDPSRRRRSHHDDEELVHFRIVRFMMESGIKLRMTSVPMATAAIIYHRFFSVCRLQDFDPYLIGMTAISLASKVEEEHLKIRDVINVCYRTRHKDKPPLESQTELADLRQAMASCELLIMRVLGFNVTKELPHKYLLHYLKSLGDWMDASVWNRTPIRDTAWAMLRDLYHGKVCLQHKAQHIAVAVLYFSLLCYGIEVPLNNQAETEWWKVFSDDISEEQIKNIIEQIMDVYDLEKRL</sequence>
<dbReference type="SUPFAM" id="SSF47954">
    <property type="entry name" value="Cyclin-like"/>
    <property type="match status" value="2"/>
</dbReference>
<feature type="compositionally biased region" description="Basic and acidic residues" evidence="6">
    <location>
        <begin position="28"/>
        <end position="44"/>
    </location>
</feature>
<dbReference type="SMART" id="SM00385">
    <property type="entry name" value="CYCLIN"/>
    <property type="match status" value="2"/>
</dbReference>
<dbReference type="InterPro" id="IPR048055">
    <property type="entry name" value="Cyclin-Q_first_cyclin_box"/>
</dbReference>
<evidence type="ECO:0000256" key="2">
    <source>
        <dbReference type="ARBA" id="ARBA00019501"/>
    </source>
</evidence>
<feature type="domain" description="Cyclin-like" evidence="7">
    <location>
        <begin position="166"/>
        <end position="262"/>
    </location>
</feature>
<dbReference type="GO" id="GO:0016538">
    <property type="term" value="F:cyclin-dependent protein serine/threonine kinase regulator activity"/>
    <property type="evidence" value="ECO:0007669"/>
    <property type="project" value="InterPro"/>
</dbReference>
<dbReference type="InterPro" id="IPR043198">
    <property type="entry name" value="Cyclin/Ssn8"/>
</dbReference>
<keyword evidence="3 5" id="KW-0195">Cyclin</keyword>
<evidence type="ECO:0000256" key="5">
    <source>
        <dbReference type="RuleBase" id="RU000383"/>
    </source>
</evidence>
<feature type="region of interest" description="Disordered" evidence="6">
    <location>
        <begin position="1"/>
        <end position="44"/>
    </location>
</feature>
<evidence type="ECO:0000259" key="7">
    <source>
        <dbReference type="SMART" id="SM00385"/>
    </source>
</evidence>
<dbReference type="GO" id="GO:0006357">
    <property type="term" value="P:regulation of transcription by RNA polymerase II"/>
    <property type="evidence" value="ECO:0007669"/>
    <property type="project" value="InterPro"/>
</dbReference>
<dbReference type="InterPro" id="IPR013763">
    <property type="entry name" value="Cyclin-like_dom"/>
</dbReference>
<dbReference type="PANTHER" id="PTHR10026">
    <property type="entry name" value="CYCLIN"/>
    <property type="match status" value="1"/>
</dbReference>
<reference evidence="8" key="1">
    <citation type="submission" date="2022-01" db="EMBL/GenBank/DDBJ databases">
        <authorList>
            <person name="Braso-Vives M."/>
        </authorList>
    </citation>
    <scope>NUCLEOTIDE SEQUENCE</scope>
</reference>
<evidence type="ECO:0000313" key="9">
    <source>
        <dbReference type="Proteomes" id="UP000838412"/>
    </source>
</evidence>
<dbReference type="PIRSF" id="PIRSF028758">
    <property type="entry name" value="Cyclin, C/H/G types"/>
    <property type="match status" value="1"/>
</dbReference>
<dbReference type="CDD" id="cd20534">
    <property type="entry name" value="CYCLIN_CCNM_CCNQ_rpt1"/>
    <property type="match status" value="1"/>
</dbReference>
<dbReference type="EMBL" id="OV696690">
    <property type="protein sequence ID" value="CAH1265947.1"/>
    <property type="molecule type" value="Genomic_DNA"/>
</dbReference>
<dbReference type="InterPro" id="IPR048053">
    <property type="entry name" value="Cyclin-Q_second_cyclin_box"/>
</dbReference>
<dbReference type="AlphaFoldDB" id="A0A8K0A1C1"/>
<dbReference type="OrthoDB" id="79090at2759"/>